<dbReference type="EMBL" id="SRKZ01000001">
    <property type="protein sequence ID" value="TGD83165.1"/>
    <property type="molecule type" value="Genomic_DNA"/>
</dbReference>
<evidence type="ECO:0000259" key="1">
    <source>
        <dbReference type="Pfam" id="PF00561"/>
    </source>
</evidence>
<dbReference type="PANTHER" id="PTHR46438">
    <property type="entry name" value="ALPHA/BETA-HYDROLASES SUPERFAMILY PROTEIN"/>
    <property type="match status" value="1"/>
</dbReference>
<dbReference type="Proteomes" id="UP000298284">
    <property type="component" value="Unassembled WGS sequence"/>
</dbReference>
<accession>A0A4Z0MVK4</accession>
<dbReference type="Gene3D" id="3.40.50.1820">
    <property type="entry name" value="alpha/beta hydrolase"/>
    <property type="match status" value="1"/>
</dbReference>
<dbReference type="SUPFAM" id="SSF53474">
    <property type="entry name" value="alpha/beta-Hydrolases"/>
    <property type="match status" value="1"/>
</dbReference>
<dbReference type="Pfam" id="PF00561">
    <property type="entry name" value="Abhydrolase_1"/>
    <property type="match status" value="1"/>
</dbReference>
<keyword evidence="2" id="KW-0378">Hydrolase</keyword>
<comment type="caution">
    <text evidence="2">The sequence shown here is derived from an EMBL/GenBank/DDBJ whole genome shotgun (WGS) entry which is preliminary data.</text>
</comment>
<name>A0A4Z0MVK4_9BACT</name>
<organism evidence="2 3">
    <name type="scientific">Hymenobacter wooponensis</name>
    <dbReference type="NCBI Taxonomy" id="1525360"/>
    <lineage>
        <taxon>Bacteria</taxon>
        <taxon>Pseudomonadati</taxon>
        <taxon>Bacteroidota</taxon>
        <taxon>Cytophagia</taxon>
        <taxon>Cytophagales</taxon>
        <taxon>Hymenobacteraceae</taxon>
        <taxon>Hymenobacter</taxon>
    </lineage>
</organism>
<dbReference type="InterPro" id="IPR029058">
    <property type="entry name" value="AB_hydrolase_fold"/>
</dbReference>
<evidence type="ECO:0000313" key="3">
    <source>
        <dbReference type="Proteomes" id="UP000298284"/>
    </source>
</evidence>
<sequence length="287" mass="32646">MKCNSFCGHLQGSDGVYTLLKTHLNYRKYGTGPKVVLAFHGYGQSEGHWRGLIQLLGPEVTVYAFDLFYHGGSRLAKQDSPLTKQRLAELLQTFLAEQGIESFSLLAFSMGAKFALTAAEYFPERVKGVWLIAPDGIGSQLWYTLAMRPPWMRGLLGRAVLRPQRLLRFLNTLRQRRLLDPNLVHFAQWQLDSREKRLRIYRSWTAFRGLTFDLKRLARVLNQHAIPVTFFLGRHDRVIPPAGIQQFAATLSKADTILLNTGHAGLIYDVTAYLRQHPQLMPRVAVA</sequence>
<dbReference type="PANTHER" id="PTHR46438:SF11">
    <property type="entry name" value="LIPASE-RELATED"/>
    <property type="match status" value="1"/>
</dbReference>
<gene>
    <name evidence="2" type="ORF">EU557_05130</name>
</gene>
<dbReference type="GO" id="GO:0016787">
    <property type="term" value="F:hydrolase activity"/>
    <property type="evidence" value="ECO:0007669"/>
    <property type="project" value="UniProtKB-KW"/>
</dbReference>
<dbReference type="AlphaFoldDB" id="A0A4Z0MVK4"/>
<dbReference type="OrthoDB" id="975949at2"/>
<protein>
    <submittedName>
        <fullName evidence="2">Alpha/beta hydrolase</fullName>
    </submittedName>
</protein>
<evidence type="ECO:0000313" key="2">
    <source>
        <dbReference type="EMBL" id="TGD83165.1"/>
    </source>
</evidence>
<keyword evidence="3" id="KW-1185">Reference proteome</keyword>
<dbReference type="InterPro" id="IPR000073">
    <property type="entry name" value="AB_hydrolase_1"/>
</dbReference>
<proteinExistence type="predicted"/>
<feature type="domain" description="AB hydrolase-1" evidence="1">
    <location>
        <begin position="35"/>
        <end position="268"/>
    </location>
</feature>
<reference evidence="2 3" key="1">
    <citation type="submission" date="2019-04" db="EMBL/GenBank/DDBJ databases">
        <authorList>
            <person name="Feng G."/>
            <person name="Zhang J."/>
            <person name="Zhu H."/>
        </authorList>
    </citation>
    <scope>NUCLEOTIDE SEQUENCE [LARGE SCALE GENOMIC DNA]</scope>
    <source>
        <strain evidence="2 3">JCM 19491</strain>
    </source>
</reference>